<name>A0ACC0CIJ6_9PEZI</name>
<dbReference type="Proteomes" id="UP001497680">
    <property type="component" value="Unassembled WGS sequence"/>
</dbReference>
<evidence type="ECO:0000313" key="2">
    <source>
        <dbReference type="Proteomes" id="UP001497680"/>
    </source>
</evidence>
<feature type="non-terminal residue" evidence="1">
    <location>
        <position position="1"/>
    </location>
</feature>
<protein>
    <submittedName>
        <fullName evidence="1">Ankyrin repeat-containing domain protein</fullName>
    </submittedName>
</protein>
<keyword evidence="2" id="KW-1185">Reference proteome</keyword>
<organism evidence="1 2">
    <name type="scientific">Hypoxylon rubiginosum</name>
    <dbReference type="NCBI Taxonomy" id="110542"/>
    <lineage>
        <taxon>Eukaryota</taxon>
        <taxon>Fungi</taxon>
        <taxon>Dikarya</taxon>
        <taxon>Ascomycota</taxon>
        <taxon>Pezizomycotina</taxon>
        <taxon>Sordariomycetes</taxon>
        <taxon>Xylariomycetidae</taxon>
        <taxon>Xylariales</taxon>
        <taxon>Hypoxylaceae</taxon>
        <taxon>Hypoxylon</taxon>
    </lineage>
</organism>
<sequence>LVSRLLELGANPNAAVRDNQTALEASIYNGHESVTIRLLESGARIERNTLSLALRYGRHQTVMEIMSVDSSLTGQELVWAFRIPNELMLRSFLRSRPCGISASERSPDKRSPLENAILSFDIAVIEFTLSLYTLAYDSGALCAAVLATAQSSVAGMDDILREILRRRELVCDEHLDFDQTLENTAVSIAAYYERIDILLQLHGREGRTIGFAVLPELSLWKWPARFDYLEVSHQPTRFRPKYDDPDISILSFDCCHVSLREWSNWHDGDRWLVSPVFLAVKSQSESVVEALLEQGYRADGHSLKAAIFENFSLSLVKRLAEGCTDINSSETIDMIHPYTPVLLVNFFQDLDLLKILLVAGADPNFGPCQVRAHVLRHLIISGRSELLDVLLQHDIKINDIPSVRSDGNTPLQTAAAMGNLGIMRRLLEKGADPNARRAVYKGSTAIEAAVEHGRLDATQLLLDYGVDTEGPGRFSYVLATYQARQRGLLAIFNILKSHRRWTDDDKRMRREMSGTKIFLHKSEYSEDEIEELTTCIHDLRTRPLGDLIVLLGVKEEMENSCEETENRSEREVPGDISEETDTAATPLESSHISSGPIMTVNQEDGNDTPTISMDAENSHTEALCPILYRETLSPDEFGFADAMFTEVVDDTQEVSNVLVTRFDITEEQTENTQLWPCDEAGESSQRYQQIRDDMLGVREAPFEPIEWAL</sequence>
<proteinExistence type="predicted"/>
<evidence type="ECO:0000313" key="1">
    <source>
        <dbReference type="EMBL" id="KAI6080235.1"/>
    </source>
</evidence>
<comment type="caution">
    <text evidence="1">The sequence shown here is derived from an EMBL/GenBank/DDBJ whole genome shotgun (WGS) entry which is preliminary data.</text>
</comment>
<gene>
    <name evidence="1" type="ORF">F4821DRAFT_276476</name>
</gene>
<accession>A0ACC0CIJ6</accession>
<dbReference type="EMBL" id="MU394465">
    <property type="protein sequence ID" value="KAI6080235.1"/>
    <property type="molecule type" value="Genomic_DNA"/>
</dbReference>
<reference evidence="1 2" key="1">
    <citation type="journal article" date="2022" name="New Phytol.">
        <title>Ecological generalism drives hyperdiversity of secondary metabolite gene clusters in xylarialean endophytes.</title>
        <authorList>
            <person name="Franco M.E.E."/>
            <person name="Wisecaver J.H."/>
            <person name="Arnold A.E."/>
            <person name="Ju Y.M."/>
            <person name="Slot J.C."/>
            <person name="Ahrendt S."/>
            <person name="Moore L.P."/>
            <person name="Eastman K.E."/>
            <person name="Scott K."/>
            <person name="Konkel Z."/>
            <person name="Mondo S.J."/>
            <person name="Kuo A."/>
            <person name="Hayes R.D."/>
            <person name="Haridas S."/>
            <person name="Andreopoulos B."/>
            <person name="Riley R."/>
            <person name="LaButti K."/>
            <person name="Pangilinan J."/>
            <person name="Lipzen A."/>
            <person name="Amirebrahimi M."/>
            <person name="Yan J."/>
            <person name="Adam C."/>
            <person name="Keymanesh K."/>
            <person name="Ng V."/>
            <person name="Louie K."/>
            <person name="Northen T."/>
            <person name="Drula E."/>
            <person name="Henrissat B."/>
            <person name="Hsieh H.M."/>
            <person name="Youens-Clark K."/>
            <person name="Lutzoni F."/>
            <person name="Miadlikowska J."/>
            <person name="Eastwood D.C."/>
            <person name="Hamelin R.C."/>
            <person name="Grigoriev I.V."/>
            <person name="U'Ren J.M."/>
        </authorList>
    </citation>
    <scope>NUCLEOTIDE SEQUENCE [LARGE SCALE GENOMIC DNA]</scope>
    <source>
        <strain evidence="1 2">ER1909</strain>
    </source>
</reference>